<comment type="similarity">
    <text evidence="1">Belongs to the GCN1 family.</text>
</comment>
<proteinExistence type="inferred from homology"/>
<name>A0ABD1B7K7_CARAN</name>
<evidence type="ECO:0000256" key="2">
    <source>
        <dbReference type="ARBA" id="ARBA00022737"/>
    </source>
</evidence>
<reference evidence="5 6" key="1">
    <citation type="submission" date="2024-04" db="EMBL/GenBank/DDBJ databases">
        <title>Genome assembly C_amara_ONT_v2.</title>
        <authorList>
            <person name="Yant L."/>
            <person name="Moore C."/>
            <person name="Slenker M."/>
        </authorList>
    </citation>
    <scope>NUCLEOTIDE SEQUENCE [LARGE SCALE GENOMIC DNA]</scope>
    <source>
        <tissue evidence="5">Leaf</tissue>
    </source>
</reference>
<evidence type="ECO:0000259" key="4">
    <source>
        <dbReference type="Pfam" id="PF24993"/>
    </source>
</evidence>
<dbReference type="PANTHER" id="PTHR23346:SF7">
    <property type="entry name" value="STALLED RIBOSOME SENSOR GCN1"/>
    <property type="match status" value="1"/>
</dbReference>
<evidence type="ECO:0000313" key="6">
    <source>
        <dbReference type="Proteomes" id="UP001558713"/>
    </source>
</evidence>
<dbReference type="InterPro" id="IPR056810">
    <property type="entry name" value="GNC1-like_N"/>
</dbReference>
<protein>
    <submittedName>
        <fullName evidence="5">Protein ILITYHIA</fullName>
    </submittedName>
</protein>
<feature type="region of interest" description="Disordered" evidence="3">
    <location>
        <begin position="787"/>
        <end position="814"/>
    </location>
</feature>
<comment type="caution">
    <text evidence="5">The sequence shown here is derived from an EMBL/GenBank/DDBJ whole genome shotgun (WGS) entry which is preliminary data.</text>
</comment>
<accession>A0ABD1B7K7</accession>
<keyword evidence="2" id="KW-0677">Repeat</keyword>
<feature type="domain" description="Stalled ribosome sensor GCN1-like N-terminal" evidence="4">
    <location>
        <begin position="208"/>
        <end position="341"/>
    </location>
</feature>
<sequence length="1318" mass="145119">MASPLESLLSISSSVSTSSTLVRFRIFRHDIPEILKNSDMTADVSSVLVDIIFQTLAIYDDRGSRKAVDNLIVKGLENVTFMKTFAAMLVQVMEKQLRFCFDTVCYRLLTWSCLVLGKSQFVTVSKNAFVRVASTQASLLRVIMESSFRMRRACKKIMFHLFSQSPAIYNSYIDEVKNSRIPCKDTPELLGLLLEFSCSSAALFEQSKAIFVHIYVTDVLNSREKQKQNLSKCFQPLLLRLSHEEFQTVILPAAVKMLKRNPEIVLESVGFLLANVNIDLSKYALELLPVILPQARHMDEDRRLGALSMVRCLSEKSSNPDTTEAMFASVKAIVGGSEGRLQSPHQRIGMLNAVQELARAPEGKYIGSLSKTVCSFLISCYKDEGNEDVKLSILSAVSSWASRSSVAIQPNLVSFIAAGLKEKEALRRGHLRCIRNICRNPDTISQISDLLSPLIQLVKSGFTKAVQRLDGIYALLIVSKIAACDIKAEDTMVKEKLWTLISQNEPSLVHITLASKLSSDDCVVCVDLLEVLLVEHSSRVLEAFSMKPLSQLLLFLLCHPSWNVRKTAYNSVTKIFLATSQLATSLLDEFSDFLTLTGDKIVSSKTSDTDNSVDPQALFVPSVEVLVKALIVISSAAVSGPPSSWIVRAIFCSHHPSIVSTGKKDAVWKRLQKCLKTCGFDVATFLSTNGKSVCKNMLGPMGLMSPRTPEQQAAVYSLSTLMSLAPEDTFTVFKMHLQELPDRLSHDMLSVTDIKIFHTPEGMLLSEQGVYVAETIGAKYTKQVPSSNNSLKKGLASREAAKLTKKADKGKTAKEEARELMLKEEALTRENVRRIQKNLSLVLHALGEMGLANPIFCHSQLPSLASFLDPLLRSPIVSSAAFENLVKLARCTVQPMCNWALEIATALRLIAIDEVDASSDFRPSLDKAGKTDELFERIINGLSVTCKSGPLPVDTFTFIFPILERILLSSKRSKLHDDVLQILNMHLDPMLPLPRLRMISVLYHVLGVVPAYQASVGPALNELCLGLQADDVANALYGVYSKDVHVRIACLNAVKCIPAVSKCSLPQNVAIATNIWIALHDPEKSVAAAADDIWARYGYDLGTDYSGIFKALSHINLNVRLAAAEALADALHESPASIQLSLSTLFSLYIRDAMSGEDVFDVGWIGRQGIALALQSAADVLTTKDLPAVMTFLISRALADPNTDVRGRMINAGIMIIDKHGKENVSLLFPIFENYLNKEASDEEEYDLVREGVVIFTGALAKHLAKDDPKVHTVVEKLLEVLNTPSESVQRAVSTCLSPLVLSKQEDAPSLFRGSWIS</sequence>
<dbReference type="SUPFAM" id="SSF48371">
    <property type="entry name" value="ARM repeat"/>
    <property type="match status" value="2"/>
</dbReference>
<dbReference type="Gene3D" id="1.25.10.10">
    <property type="entry name" value="Leucine-rich Repeat Variant"/>
    <property type="match status" value="2"/>
</dbReference>
<keyword evidence="6" id="KW-1185">Reference proteome</keyword>
<dbReference type="PANTHER" id="PTHR23346">
    <property type="entry name" value="TRANSLATIONAL ACTIVATOR GCN1-RELATED"/>
    <property type="match status" value="1"/>
</dbReference>
<dbReference type="Pfam" id="PF24993">
    <property type="entry name" value="GNC1_N"/>
    <property type="match status" value="1"/>
</dbReference>
<dbReference type="EMBL" id="JBANAX010000295">
    <property type="protein sequence ID" value="KAL1214917.1"/>
    <property type="molecule type" value="Genomic_DNA"/>
</dbReference>
<dbReference type="InterPro" id="IPR016024">
    <property type="entry name" value="ARM-type_fold"/>
</dbReference>
<gene>
    <name evidence="5" type="ORF">V5N11_033010</name>
</gene>
<evidence type="ECO:0000256" key="1">
    <source>
        <dbReference type="ARBA" id="ARBA00007366"/>
    </source>
</evidence>
<feature type="compositionally biased region" description="Basic and acidic residues" evidence="3">
    <location>
        <begin position="799"/>
        <end position="814"/>
    </location>
</feature>
<evidence type="ECO:0000256" key="3">
    <source>
        <dbReference type="SAM" id="MobiDB-lite"/>
    </source>
</evidence>
<dbReference type="Proteomes" id="UP001558713">
    <property type="component" value="Unassembled WGS sequence"/>
</dbReference>
<dbReference type="InterPro" id="IPR011989">
    <property type="entry name" value="ARM-like"/>
</dbReference>
<organism evidence="5 6">
    <name type="scientific">Cardamine amara subsp. amara</name>
    <dbReference type="NCBI Taxonomy" id="228776"/>
    <lineage>
        <taxon>Eukaryota</taxon>
        <taxon>Viridiplantae</taxon>
        <taxon>Streptophyta</taxon>
        <taxon>Embryophyta</taxon>
        <taxon>Tracheophyta</taxon>
        <taxon>Spermatophyta</taxon>
        <taxon>Magnoliopsida</taxon>
        <taxon>eudicotyledons</taxon>
        <taxon>Gunneridae</taxon>
        <taxon>Pentapetalae</taxon>
        <taxon>rosids</taxon>
        <taxon>malvids</taxon>
        <taxon>Brassicales</taxon>
        <taxon>Brassicaceae</taxon>
        <taxon>Cardamineae</taxon>
        <taxon>Cardamine</taxon>
    </lineage>
</organism>
<evidence type="ECO:0000313" key="5">
    <source>
        <dbReference type="EMBL" id="KAL1214917.1"/>
    </source>
</evidence>